<reference evidence="2" key="1">
    <citation type="submission" date="2021-02" db="EMBL/GenBank/DDBJ databases">
        <authorList>
            <person name="Nowell W R."/>
        </authorList>
    </citation>
    <scope>NUCLEOTIDE SEQUENCE</scope>
</reference>
<dbReference type="EMBL" id="CAJOAY010000562">
    <property type="protein sequence ID" value="CAF3692700.1"/>
    <property type="molecule type" value="Genomic_DNA"/>
</dbReference>
<gene>
    <name evidence="2" type="ORF">OKA104_LOCUS11922</name>
</gene>
<keyword evidence="1" id="KW-0175">Coiled coil</keyword>
<feature type="coiled-coil region" evidence="1">
    <location>
        <begin position="262"/>
        <end position="359"/>
    </location>
</feature>
<evidence type="ECO:0000313" key="3">
    <source>
        <dbReference type="Proteomes" id="UP000663881"/>
    </source>
</evidence>
<accession>A0A818UG37</accession>
<name>A0A818UG37_9BILA</name>
<protein>
    <submittedName>
        <fullName evidence="2">Uncharacterized protein</fullName>
    </submittedName>
</protein>
<feature type="coiled-coil region" evidence="1">
    <location>
        <begin position="63"/>
        <end position="226"/>
    </location>
</feature>
<evidence type="ECO:0000313" key="2">
    <source>
        <dbReference type="EMBL" id="CAF3692700.1"/>
    </source>
</evidence>
<comment type="caution">
    <text evidence="2">The sequence shown here is derived from an EMBL/GenBank/DDBJ whole genome shotgun (WGS) entry which is preliminary data.</text>
</comment>
<dbReference type="Proteomes" id="UP000663881">
    <property type="component" value="Unassembled WGS sequence"/>
</dbReference>
<organism evidence="2 3">
    <name type="scientific">Adineta steineri</name>
    <dbReference type="NCBI Taxonomy" id="433720"/>
    <lineage>
        <taxon>Eukaryota</taxon>
        <taxon>Metazoa</taxon>
        <taxon>Spiralia</taxon>
        <taxon>Gnathifera</taxon>
        <taxon>Rotifera</taxon>
        <taxon>Eurotatoria</taxon>
        <taxon>Bdelloidea</taxon>
        <taxon>Adinetida</taxon>
        <taxon>Adinetidae</taxon>
        <taxon>Adineta</taxon>
    </lineage>
</organism>
<dbReference type="AlphaFoldDB" id="A0A818UG37"/>
<evidence type="ECO:0000256" key="1">
    <source>
        <dbReference type="SAM" id="Coils"/>
    </source>
</evidence>
<sequence>MNKNSTLLNRSLNDDRLYKIEQERSDLQRNLVHTSTHFDQLASEKHGLTVALDDLRAKFGIEKQNLVDELDMLRVARSTFEQEQRTRDQELQKIRDRSRISSEELKNAQTKVHLLEQQLEQQLNKNKDLNDEVHQIRLESTNLQRNLNDHHLASRERDRLQGIVAELETETDNLRQELKSHDNRYTEAQFLRNKLADEKSALMKEVSRLENLTKEFERELDQLRYTVRDRTDTLQAKDKELAALRKKEQSFISSIETIQSKLDSESTKNKDLDAHLRQAQRQLNIEIQNALSAKRSLTEYEIRNTHLQDEASVLLREKDQLTNLISTLKQRLTSEEDLTSSLRTEIQELEDRVKEIDRLKSLEDLIQSQRWDDISQMALTMQSVSRTMARATSPTTIRKHIELQ</sequence>
<proteinExistence type="predicted"/>